<dbReference type="EMBL" id="LAZR01010927">
    <property type="protein sequence ID" value="KKM64310.1"/>
    <property type="molecule type" value="Genomic_DNA"/>
</dbReference>
<accession>A0A0F9LJB8</accession>
<organism evidence="4">
    <name type="scientific">marine sediment metagenome</name>
    <dbReference type="NCBI Taxonomy" id="412755"/>
    <lineage>
        <taxon>unclassified sequences</taxon>
        <taxon>metagenomes</taxon>
        <taxon>ecological metagenomes</taxon>
    </lineage>
</organism>
<feature type="domain" description="DNA methylase N-4/N-6" evidence="3">
    <location>
        <begin position="35"/>
        <end position="93"/>
    </location>
</feature>
<dbReference type="SUPFAM" id="SSF53335">
    <property type="entry name" value="S-adenosyl-L-methionine-dependent methyltransferases"/>
    <property type="match status" value="2"/>
</dbReference>
<comment type="caution">
    <text evidence="4">The sequence shown here is derived from an EMBL/GenBank/DDBJ whole genome shotgun (WGS) entry which is preliminary data.</text>
</comment>
<evidence type="ECO:0000259" key="3">
    <source>
        <dbReference type="Pfam" id="PF01555"/>
    </source>
</evidence>
<gene>
    <name evidence="4" type="ORF">LCGC14_1502660</name>
</gene>
<dbReference type="InterPro" id="IPR002941">
    <property type="entry name" value="DNA_methylase_N4/N6"/>
</dbReference>
<proteinExistence type="predicted"/>
<name>A0A0F9LJB8_9ZZZZ</name>
<dbReference type="Gene3D" id="3.40.50.150">
    <property type="entry name" value="Vaccinia Virus protein VP39"/>
    <property type="match status" value="2"/>
</dbReference>
<keyword evidence="1" id="KW-0489">Methyltransferase</keyword>
<dbReference type="GO" id="GO:0003677">
    <property type="term" value="F:DNA binding"/>
    <property type="evidence" value="ECO:0007669"/>
    <property type="project" value="InterPro"/>
</dbReference>
<sequence length="265" mass="29705">MNEFAPGYDRTNEGWIIFPRDTELRHRLFPFTDPSEHIAKANMLMVEALVEYVSESGETICDPFAGTGTILVAAPLGRKVLVFELVDTFVQTIELNTIGIQQTYPDVKELISLIPGNAANILPIPDVCDHMIFSPPYPMGLKKKGSMDKTSVDLGYSQATEYSEGVDNFTNMNPFIYHQKIEQFYKKCFGSIRSGGTLTVIIKDKMEKGKRVMQADRTLRDCEKIGFKQIARNKWYARGGGYSAINRAAGLETVDDGDLITMRKP</sequence>
<evidence type="ECO:0000313" key="4">
    <source>
        <dbReference type="EMBL" id="KKM64310.1"/>
    </source>
</evidence>
<dbReference type="GO" id="GO:0008170">
    <property type="term" value="F:N-methyltransferase activity"/>
    <property type="evidence" value="ECO:0007669"/>
    <property type="project" value="InterPro"/>
</dbReference>
<evidence type="ECO:0000256" key="1">
    <source>
        <dbReference type="ARBA" id="ARBA00022603"/>
    </source>
</evidence>
<protein>
    <recommendedName>
        <fullName evidence="3">DNA methylase N-4/N-6 domain-containing protein</fullName>
    </recommendedName>
</protein>
<keyword evidence="2" id="KW-0808">Transferase</keyword>
<evidence type="ECO:0000256" key="2">
    <source>
        <dbReference type="ARBA" id="ARBA00022679"/>
    </source>
</evidence>
<reference evidence="4" key="1">
    <citation type="journal article" date="2015" name="Nature">
        <title>Complex archaea that bridge the gap between prokaryotes and eukaryotes.</title>
        <authorList>
            <person name="Spang A."/>
            <person name="Saw J.H."/>
            <person name="Jorgensen S.L."/>
            <person name="Zaremba-Niedzwiedzka K."/>
            <person name="Martijn J."/>
            <person name="Lind A.E."/>
            <person name="van Eijk R."/>
            <person name="Schleper C."/>
            <person name="Guy L."/>
            <person name="Ettema T.J."/>
        </authorList>
    </citation>
    <scope>NUCLEOTIDE SEQUENCE</scope>
</reference>
<dbReference type="AlphaFoldDB" id="A0A0F9LJB8"/>
<dbReference type="InterPro" id="IPR029063">
    <property type="entry name" value="SAM-dependent_MTases_sf"/>
</dbReference>
<dbReference type="Pfam" id="PF01555">
    <property type="entry name" value="N6_N4_Mtase"/>
    <property type="match status" value="1"/>
</dbReference>
<dbReference type="GO" id="GO:0032259">
    <property type="term" value="P:methylation"/>
    <property type="evidence" value="ECO:0007669"/>
    <property type="project" value="UniProtKB-KW"/>
</dbReference>